<dbReference type="PROSITE" id="PS51450">
    <property type="entry name" value="LRR"/>
    <property type="match status" value="3"/>
</dbReference>
<evidence type="ECO:0000256" key="4">
    <source>
        <dbReference type="SAM" id="MobiDB-lite"/>
    </source>
</evidence>
<name>A0AA35KY59_9SAUR</name>
<dbReference type="InterPro" id="IPR001611">
    <property type="entry name" value="Leu-rich_rpt"/>
</dbReference>
<dbReference type="SMART" id="SM00365">
    <property type="entry name" value="LRR_SD22"/>
    <property type="match status" value="7"/>
</dbReference>
<protein>
    <submittedName>
        <fullName evidence="5">Leucine-rich repeat and IQ domain-containing protein 1 isoform X1</fullName>
    </submittedName>
</protein>
<reference evidence="5" key="1">
    <citation type="submission" date="2022-12" db="EMBL/GenBank/DDBJ databases">
        <authorList>
            <person name="Alioto T."/>
            <person name="Alioto T."/>
            <person name="Gomez Garrido J."/>
        </authorList>
    </citation>
    <scope>NUCLEOTIDE SEQUENCE</scope>
</reference>
<feature type="compositionally biased region" description="Polar residues" evidence="4">
    <location>
        <begin position="1486"/>
        <end position="1505"/>
    </location>
</feature>
<dbReference type="PROSITE" id="PS50096">
    <property type="entry name" value="IQ"/>
    <property type="match status" value="4"/>
</dbReference>
<feature type="compositionally biased region" description="Basic and acidic residues" evidence="4">
    <location>
        <begin position="1515"/>
        <end position="1524"/>
    </location>
</feature>
<evidence type="ECO:0000256" key="2">
    <source>
        <dbReference type="ARBA" id="ARBA00022737"/>
    </source>
</evidence>
<dbReference type="SUPFAM" id="SSF52540">
    <property type="entry name" value="P-loop containing nucleoside triphosphate hydrolases"/>
    <property type="match status" value="1"/>
</dbReference>
<feature type="region of interest" description="Disordered" evidence="4">
    <location>
        <begin position="1652"/>
        <end position="1733"/>
    </location>
</feature>
<keyword evidence="2" id="KW-0677">Repeat</keyword>
<evidence type="ECO:0000256" key="3">
    <source>
        <dbReference type="SAM" id="Coils"/>
    </source>
</evidence>
<organism evidence="5 6">
    <name type="scientific">Podarcis lilfordi</name>
    <name type="common">Lilford's wall lizard</name>
    <dbReference type="NCBI Taxonomy" id="74358"/>
    <lineage>
        <taxon>Eukaryota</taxon>
        <taxon>Metazoa</taxon>
        <taxon>Chordata</taxon>
        <taxon>Craniata</taxon>
        <taxon>Vertebrata</taxon>
        <taxon>Euteleostomi</taxon>
        <taxon>Lepidosauria</taxon>
        <taxon>Squamata</taxon>
        <taxon>Bifurcata</taxon>
        <taxon>Unidentata</taxon>
        <taxon>Episquamata</taxon>
        <taxon>Laterata</taxon>
        <taxon>Lacertibaenia</taxon>
        <taxon>Lacertidae</taxon>
        <taxon>Podarcis</taxon>
    </lineage>
</organism>
<dbReference type="InterPro" id="IPR032675">
    <property type="entry name" value="LRR_dom_sf"/>
</dbReference>
<feature type="region of interest" description="Disordered" evidence="4">
    <location>
        <begin position="1479"/>
        <end position="1524"/>
    </location>
</feature>
<dbReference type="FunFam" id="3.80.10.10:FF:001142">
    <property type="entry name" value="Leucine-rich repeats and IQ motif containing 1"/>
    <property type="match status" value="1"/>
</dbReference>
<dbReference type="SUPFAM" id="SSF52058">
    <property type="entry name" value="L domain-like"/>
    <property type="match status" value="1"/>
</dbReference>
<feature type="compositionally biased region" description="Basic and acidic residues" evidence="4">
    <location>
        <begin position="597"/>
        <end position="606"/>
    </location>
</feature>
<dbReference type="Proteomes" id="UP001178461">
    <property type="component" value="Chromosome 10"/>
</dbReference>
<accession>A0AA35KY59</accession>
<evidence type="ECO:0000313" key="5">
    <source>
        <dbReference type="EMBL" id="CAI5785684.1"/>
    </source>
</evidence>
<dbReference type="SMART" id="SM00015">
    <property type="entry name" value="IQ"/>
    <property type="match status" value="4"/>
</dbReference>
<gene>
    <name evidence="5" type="ORF">PODLI_1B022107</name>
</gene>
<feature type="compositionally biased region" description="Polar residues" evidence="4">
    <location>
        <begin position="1664"/>
        <end position="1673"/>
    </location>
</feature>
<feature type="region of interest" description="Disordered" evidence="4">
    <location>
        <begin position="545"/>
        <end position="573"/>
    </location>
</feature>
<dbReference type="CDD" id="cd23767">
    <property type="entry name" value="IQCD"/>
    <property type="match status" value="2"/>
</dbReference>
<feature type="region of interest" description="Disordered" evidence="4">
    <location>
        <begin position="107"/>
        <end position="130"/>
    </location>
</feature>
<keyword evidence="3" id="KW-0175">Coiled coil</keyword>
<feature type="coiled-coil region" evidence="3">
    <location>
        <begin position="398"/>
        <end position="479"/>
    </location>
</feature>
<keyword evidence="1" id="KW-0433">Leucine-rich repeat</keyword>
<dbReference type="Gene3D" id="3.80.10.10">
    <property type="entry name" value="Ribonuclease Inhibitor"/>
    <property type="match status" value="2"/>
</dbReference>
<dbReference type="InterPro" id="IPR050836">
    <property type="entry name" value="SDS22/Internalin_LRR"/>
</dbReference>
<proteinExistence type="predicted"/>
<keyword evidence="6" id="KW-1185">Reference proteome</keyword>
<dbReference type="PANTHER" id="PTHR46652">
    <property type="entry name" value="LEUCINE-RICH REPEAT AND IQ DOMAIN-CONTAINING PROTEIN 1-RELATED"/>
    <property type="match status" value="1"/>
</dbReference>
<feature type="compositionally biased region" description="Acidic residues" evidence="4">
    <location>
        <begin position="109"/>
        <end position="119"/>
    </location>
</feature>
<feature type="compositionally biased region" description="Basic and acidic residues" evidence="4">
    <location>
        <begin position="1704"/>
        <end position="1715"/>
    </location>
</feature>
<sequence>MHRTTTPSVQRSAARSRLNALLTPMHSGTCSPSALRAWRARVACKLEALAAVYFFHFNDLSCFSLEPRRAKCHSVALVHIKGMEEDDGDRQIEEEIELELSKISFSSSEIDDPDLDPDLSAEASSDSEPISDELPESVIRYLNFVKRSSHNAEKLILQDLENDEISSDLYKVVPNNASECLAELASEYNEDPEELKKRVLSEIEDEDEEQQINVTSDNTVEANDNGDIASSEIADRCSLTDDGDTDLSFTFQEVEERCKREYELWEEKQNELENERIKQLKIKKCMEETQNEEEEKRRQLRQEELEAERMKLEMFHAQQQAVMEKELMKEEKSWKEQMRQHEELINNLQIQIEEEKKAFEEQQAMERQHLAELQNMAAVKIQATFRAFLVYKKYSPVLKERKKELEKQRELQEAMQRERKEKQEKWMKRALEKKEQEEKDRKRWEEKERQELEEKMKRHEEYEKKKEVLRLQREQLILEELKRTEKGHLEFVIEKKMKSENVDKEKLLAKSRKIIKEVKEDDETEKSERQMKLDNIDNVTKITKKLKAKEQVEERKEEETAKIKRGMGPPNTEKALEIANKEEEIKKVKEEEEEQVEERKEEETAKIKRGMGPPNTEKTLEIANKEEEIKKVKEQEEAKYGRMKLIEEKQQKVETQEKEYEKKKQDEIHEMMHVGNDDRDRFLTTVEFQENGNTNALNSETITIVNQEDSRHGSCISMDVQLDSGGTGQIDGSYASENIKIELALKEIHEEVTSRWARCENSVNSFEQPLVLSDSIEKKRLAWMKGCKSWSRIYREHQGKKIVERSRPRKCSSGLMPPLSAAMIMQAGPWNSLQQVTTVTFQDLPGCSLSTLSQCSKLQFLSLRRCGLLSLEGLSNCKDLKYIDAEENNIKGINCENLENLGILILNKNDISSLHGLYGCTNLWNLELSYNKITRIGGLESLKNLQRLVIDHNQLISTKGLSHTPTLVYIDCSFNHLTHIDGIENCGLLQILKLQGNNFNEFPSLENHVLLRELYLEDNSISTMEKLSTYWLPLLQILFISQNSLTQLAPLFSCVSLEKLDISNNCLLDLNSVIQWLGGCDSLRELSVQGNPLLQEENWRRSLLKVLPSLNVLNDENINSDAENADERMMKKAQPGSFAAFCQAQIQKIDLVSKKATTRLIEFSADAVQLQCWYLKKLMKLSSEHRYAHEYGVLNNTEGEEPGKRTDPLNQEAINITEQNNFSMSGVKQNKQDSFIMAEGRSAPGHTQAMSVNSFVTVSGMGENGEHRQEDIIQYSLNHNEESKDNVLLSLQRNTFSKQIMESNEGNSLQHFDSSQNLAATVIQSHWRSYCARKKINFYTWQHLAATVIQSNWRSYYTRKKIVNLKKEDHHDSTVKHKAATKLQALWKGFRLRKKLASALAAVKTDEADDDYSEIDVDDFMFDEAVIEKEWPALDSTRFLSQTLLFSDQLPSPKYNEPTGCGDNSHHLKWLPHKTRQLKERPKSFLSESSQISNRSEKSTLSQLSDLKLPQRSSQRSEKEEKISEEWGFKDISTAQLMLKRAHKMKAKKSNKLDPAVRLALFKNNENKHPPVKPPKKAQTAKTGYFEGKEEAFAYGSADKMERNKERTYQWLHTQVWDFEATSPRNEKCKHFLPEIDPEVIKGGRVQHVTSPVRREDTDLELVSMTSGSTLTQNKEKNNQPHRHSAGPSKKDAPVPERSPLGPSHKERISFRDHPVQLSGGWGSGKKKAKALK</sequence>
<dbReference type="PANTHER" id="PTHR46652:SF7">
    <property type="entry name" value="LEUCINE-RICH REPEAT AND IQ DOMAIN-CONTAINING PROTEIN 1"/>
    <property type="match status" value="1"/>
</dbReference>
<feature type="region of interest" description="Disordered" evidence="4">
    <location>
        <begin position="587"/>
        <end position="617"/>
    </location>
</feature>
<feature type="compositionally biased region" description="Basic and acidic residues" evidence="4">
    <location>
        <begin position="548"/>
        <end position="562"/>
    </location>
</feature>
<dbReference type="InterPro" id="IPR027417">
    <property type="entry name" value="P-loop_NTPase"/>
</dbReference>
<dbReference type="Gene3D" id="1.20.5.190">
    <property type="match status" value="1"/>
</dbReference>
<evidence type="ECO:0000313" key="6">
    <source>
        <dbReference type="Proteomes" id="UP001178461"/>
    </source>
</evidence>
<dbReference type="EMBL" id="OX395135">
    <property type="protein sequence ID" value="CAI5785684.1"/>
    <property type="molecule type" value="Genomic_DNA"/>
</dbReference>
<dbReference type="Pfam" id="PF00612">
    <property type="entry name" value="IQ"/>
    <property type="match status" value="4"/>
</dbReference>
<dbReference type="InterPro" id="IPR000048">
    <property type="entry name" value="IQ_motif_EF-hand-BS"/>
</dbReference>
<feature type="coiled-coil region" evidence="3">
    <location>
        <begin position="255"/>
        <end position="365"/>
    </location>
</feature>
<evidence type="ECO:0000256" key="1">
    <source>
        <dbReference type="ARBA" id="ARBA00022614"/>
    </source>
</evidence>